<protein>
    <recommendedName>
        <fullName evidence="4">Secreted protein</fullName>
    </recommendedName>
</protein>
<proteinExistence type="predicted"/>
<keyword evidence="1" id="KW-0732">Signal</keyword>
<organism evidence="2 3">
    <name type="scientific">Canavalia gladiata</name>
    <name type="common">Sword bean</name>
    <name type="synonym">Dolichos gladiatus</name>
    <dbReference type="NCBI Taxonomy" id="3824"/>
    <lineage>
        <taxon>Eukaryota</taxon>
        <taxon>Viridiplantae</taxon>
        <taxon>Streptophyta</taxon>
        <taxon>Embryophyta</taxon>
        <taxon>Tracheophyta</taxon>
        <taxon>Spermatophyta</taxon>
        <taxon>Magnoliopsida</taxon>
        <taxon>eudicotyledons</taxon>
        <taxon>Gunneridae</taxon>
        <taxon>Pentapetalae</taxon>
        <taxon>rosids</taxon>
        <taxon>fabids</taxon>
        <taxon>Fabales</taxon>
        <taxon>Fabaceae</taxon>
        <taxon>Papilionoideae</taxon>
        <taxon>50 kb inversion clade</taxon>
        <taxon>NPAAA clade</taxon>
        <taxon>indigoferoid/millettioid clade</taxon>
        <taxon>Phaseoleae</taxon>
        <taxon>Canavalia</taxon>
    </lineage>
</organism>
<comment type="caution">
    <text evidence="2">The sequence shown here is derived from an EMBL/GenBank/DDBJ whole genome shotgun (WGS) entry which is preliminary data.</text>
</comment>
<name>A0AAN9L661_CANGL</name>
<sequence>MCVYVLLLLLCVANSPIDIISSIISRSPASDLNSLTVSPFYVIPFPKRTVFFSSIYIPSQITLPSPHKTLKSSFLQIPLFSILHPLRESKELF</sequence>
<keyword evidence="3" id="KW-1185">Reference proteome</keyword>
<reference evidence="2 3" key="1">
    <citation type="submission" date="2024-01" db="EMBL/GenBank/DDBJ databases">
        <title>The genomes of 5 underutilized Papilionoideae crops provide insights into root nodulation and disease resistanc.</title>
        <authorList>
            <person name="Jiang F."/>
        </authorList>
    </citation>
    <scope>NUCLEOTIDE SEQUENCE [LARGE SCALE GENOMIC DNA]</scope>
    <source>
        <strain evidence="2">LVBAO_FW01</strain>
        <tissue evidence="2">Leaves</tissue>
    </source>
</reference>
<dbReference type="AlphaFoldDB" id="A0AAN9L661"/>
<feature type="chain" id="PRO_5043026813" description="Secreted protein" evidence="1">
    <location>
        <begin position="17"/>
        <end position="93"/>
    </location>
</feature>
<evidence type="ECO:0000313" key="3">
    <source>
        <dbReference type="Proteomes" id="UP001367508"/>
    </source>
</evidence>
<evidence type="ECO:0000313" key="2">
    <source>
        <dbReference type="EMBL" id="KAK7330192.1"/>
    </source>
</evidence>
<gene>
    <name evidence="2" type="ORF">VNO77_24379</name>
</gene>
<evidence type="ECO:0000256" key="1">
    <source>
        <dbReference type="SAM" id="SignalP"/>
    </source>
</evidence>
<feature type="signal peptide" evidence="1">
    <location>
        <begin position="1"/>
        <end position="16"/>
    </location>
</feature>
<dbReference type="EMBL" id="JAYMYQ010000005">
    <property type="protein sequence ID" value="KAK7330192.1"/>
    <property type="molecule type" value="Genomic_DNA"/>
</dbReference>
<dbReference type="Proteomes" id="UP001367508">
    <property type="component" value="Unassembled WGS sequence"/>
</dbReference>
<evidence type="ECO:0008006" key="4">
    <source>
        <dbReference type="Google" id="ProtNLM"/>
    </source>
</evidence>
<accession>A0AAN9L661</accession>